<keyword evidence="4" id="KW-0460">Magnesium</keyword>
<evidence type="ECO:0000259" key="6">
    <source>
        <dbReference type="Pfam" id="PF00205"/>
    </source>
</evidence>
<keyword evidence="7" id="KW-0670">Pyruvate</keyword>
<dbReference type="InterPro" id="IPR012000">
    <property type="entry name" value="Thiamin_PyroP_enz_cen_dom"/>
</dbReference>
<feature type="non-terminal residue" evidence="7">
    <location>
        <position position="72"/>
    </location>
</feature>
<dbReference type="GO" id="GO:0004737">
    <property type="term" value="F:pyruvate decarboxylase activity"/>
    <property type="evidence" value="ECO:0007669"/>
    <property type="project" value="TreeGrafter"/>
</dbReference>
<evidence type="ECO:0000256" key="3">
    <source>
        <dbReference type="ARBA" id="ARBA00022723"/>
    </source>
</evidence>
<evidence type="ECO:0000256" key="2">
    <source>
        <dbReference type="ARBA" id="ARBA00007812"/>
    </source>
</evidence>
<dbReference type="InterPro" id="IPR029035">
    <property type="entry name" value="DHS-like_NAD/FAD-binding_dom"/>
</dbReference>
<keyword evidence="8" id="KW-1185">Reference proteome</keyword>
<dbReference type="Gene3D" id="3.40.50.1220">
    <property type="entry name" value="TPP-binding domain"/>
    <property type="match status" value="1"/>
</dbReference>
<dbReference type="GO" id="GO:0000287">
    <property type="term" value="F:magnesium ion binding"/>
    <property type="evidence" value="ECO:0007669"/>
    <property type="project" value="InterPro"/>
</dbReference>
<organism evidence="7 8">
    <name type="scientific">Trifolium medium</name>
    <dbReference type="NCBI Taxonomy" id="97028"/>
    <lineage>
        <taxon>Eukaryota</taxon>
        <taxon>Viridiplantae</taxon>
        <taxon>Streptophyta</taxon>
        <taxon>Embryophyta</taxon>
        <taxon>Tracheophyta</taxon>
        <taxon>Spermatophyta</taxon>
        <taxon>Magnoliopsida</taxon>
        <taxon>eudicotyledons</taxon>
        <taxon>Gunneridae</taxon>
        <taxon>Pentapetalae</taxon>
        <taxon>rosids</taxon>
        <taxon>fabids</taxon>
        <taxon>Fabales</taxon>
        <taxon>Fabaceae</taxon>
        <taxon>Papilionoideae</taxon>
        <taxon>50 kb inversion clade</taxon>
        <taxon>NPAAA clade</taxon>
        <taxon>Hologalegina</taxon>
        <taxon>IRL clade</taxon>
        <taxon>Trifolieae</taxon>
        <taxon>Trifolium</taxon>
    </lineage>
</organism>
<protein>
    <submittedName>
        <fullName evidence="7">Pyruvate decarboxylase 1-like</fullName>
    </submittedName>
</protein>
<evidence type="ECO:0000256" key="4">
    <source>
        <dbReference type="ARBA" id="ARBA00022842"/>
    </source>
</evidence>
<evidence type="ECO:0000256" key="5">
    <source>
        <dbReference type="ARBA" id="ARBA00023052"/>
    </source>
</evidence>
<dbReference type="GO" id="GO:0030976">
    <property type="term" value="F:thiamine pyrophosphate binding"/>
    <property type="evidence" value="ECO:0007669"/>
    <property type="project" value="InterPro"/>
</dbReference>
<evidence type="ECO:0000256" key="1">
    <source>
        <dbReference type="ARBA" id="ARBA00001964"/>
    </source>
</evidence>
<dbReference type="GO" id="GO:0005829">
    <property type="term" value="C:cytosol"/>
    <property type="evidence" value="ECO:0007669"/>
    <property type="project" value="TreeGrafter"/>
</dbReference>
<dbReference type="Pfam" id="PF00205">
    <property type="entry name" value="TPP_enzyme_M"/>
    <property type="match status" value="1"/>
</dbReference>
<feature type="domain" description="Thiamine pyrophosphate enzyme central" evidence="6">
    <location>
        <begin position="5"/>
        <end position="71"/>
    </location>
</feature>
<dbReference type="PANTHER" id="PTHR43452:SF6">
    <property type="entry name" value="PYRUVATE DECARBOXYLASE 2"/>
    <property type="match status" value="1"/>
</dbReference>
<dbReference type="GO" id="GO:0000949">
    <property type="term" value="P:aromatic amino acid family catabolic process to alcohol via Ehrlich pathway"/>
    <property type="evidence" value="ECO:0007669"/>
    <property type="project" value="TreeGrafter"/>
</dbReference>
<evidence type="ECO:0000313" key="8">
    <source>
        <dbReference type="Proteomes" id="UP000265520"/>
    </source>
</evidence>
<dbReference type="AlphaFoldDB" id="A0A392VFU2"/>
<name>A0A392VFU2_9FABA</name>
<reference evidence="7 8" key="1">
    <citation type="journal article" date="2018" name="Front. Plant Sci.">
        <title>Red Clover (Trifolium pratense) and Zigzag Clover (T. medium) - A Picture of Genomic Similarities and Differences.</title>
        <authorList>
            <person name="Dluhosova J."/>
            <person name="Istvanek J."/>
            <person name="Nedelnik J."/>
            <person name="Repkova J."/>
        </authorList>
    </citation>
    <scope>NUCLEOTIDE SEQUENCE [LARGE SCALE GENOMIC DNA]</scope>
    <source>
        <strain evidence="8">cv. 10/8</strain>
        <tissue evidence="7">Leaf</tissue>
    </source>
</reference>
<comment type="similarity">
    <text evidence="2">Belongs to the TPP enzyme family.</text>
</comment>
<accession>A0A392VFU2</accession>
<sequence>MEAAVEAAAEFLNKAVKPVLVGGPKLRVAKASDAFVELADSSGYVFATMPSAKGMVPEHHPHFIGTYWGAVS</sequence>
<evidence type="ECO:0000313" key="7">
    <source>
        <dbReference type="EMBL" id="MCI85821.1"/>
    </source>
</evidence>
<dbReference type="InterPro" id="IPR012110">
    <property type="entry name" value="PDC/IPDC-like"/>
</dbReference>
<dbReference type="PANTHER" id="PTHR43452">
    <property type="entry name" value="PYRUVATE DECARBOXYLASE"/>
    <property type="match status" value="1"/>
</dbReference>
<comment type="cofactor">
    <cofactor evidence="1">
        <name>thiamine diphosphate</name>
        <dbReference type="ChEBI" id="CHEBI:58937"/>
    </cofactor>
</comment>
<proteinExistence type="inferred from homology"/>
<dbReference type="SUPFAM" id="SSF52467">
    <property type="entry name" value="DHS-like NAD/FAD-binding domain"/>
    <property type="match status" value="1"/>
</dbReference>
<keyword evidence="5" id="KW-0786">Thiamine pyrophosphate</keyword>
<keyword evidence="3" id="KW-0479">Metal-binding</keyword>
<dbReference type="Proteomes" id="UP000265520">
    <property type="component" value="Unassembled WGS sequence"/>
</dbReference>
<dbReference type="EMBL" id="LXQA011124554">
    <property type="protein sequence ID" value="MCI85821.1"/>
    <property type="molecule type" value="Genomic_DNA"/>
</dbReference>
<comment type="caution">
    <text evidence="7">The sequence shown here is derived from an EMBL/GenBank/DDBJ whole genome shotgun (WGS) entry which is preliminary data.</text>
</comment>